<keyword evidence="2" id="KW-0378">Hydrolase</keyword>
<dbReference type="GO" id="GO:0008889">
    <property type="term" value="F:glycerophosphodiester phosphodiesterase activity"/>
    <property type="evidence" value="ECO:0007669"/>
    <property type="project" value="UniProtKB-EC"/>
</dbReference>
<feature type="region of interest" description="Disordered" evidence="1">
    <location>
        <begin position="1"/>
        <end position="115"/>
    </location>
</feature>
<feature type="compositionally biased region" description="Basic residues" evidence="1">
    <location>
        <begin position="148"/>
        <end position="190"/>
    </location>
</feature>
<dbReference type="AlphaFoldDB" id="A0A6J4VKS0"/>
<name>A0A6J4VKS0_9BACT</name>
<organism evidence="2">
    <name type="scientific">uncultured Thermomicrobiales bacterium</name>
    <dbReference type="NCBI Taxonomy" id="1645740"/>
    <lineage>
        <taxon>Bacteria</taxon>
        <taxon>Pseudomonadati</taxon>
        <taxon>Thermomicrobiota</taxon>
        <taxon>Thermomicrobia</taxon>
        <taxon>Thermomicrobiales</taxon>
        <taxon>environmental samples</taxon>
    </lineage>
</organism>
<feature type="non-terminal residue" evidence="2">
    <location>
        <position position="1"/>
    </location>
</feature>
<feature type="compositionally biased region" description="Basic residues" evidence="1">
    <location>
        <begin position="19"/>
        <end position="47"/>
    </location>
</feature>
<dbReference type="EMBL" id="CADCWF010000345">
    <property type="protein sequence ID" value="CAA9581187.1"/>
    <property type="molecule type" value="Genomic_DNA"/>
</dbReference>
<feature type="compositionally biased region" description="Basic and acidic residues" evidence="1">
    <location>
        <begin position="51"/>
        <end position="70"/>
    </location>
</feature>
<feature type="region of interest" description="Disordered" evidence="1">
    <location>
        <begin position="132"/>
        <end position="226"/>
    </location>
</feature>
<reference evidence="2" key="1">
    <citation type="submission" date="2020-02" db="EMBL/GenBank/DDBJ databases">
        <authorList>
            <person name="Meier V. D."/>
        </authorList>
    </citation>
    <scope>NUCLEOTIDE SEQUENCE</scope>
    <source>
        <strain evidence="2">AVDCRST_MAG59</strain>
    </source>
</reference>
<accession>A0A6J4VKS0</accession>
<protein>
    <submittedName>
        <fullName evidence="2">Glycerophosphoryl diester phosphodiesterase</fullName>
        <ecNumber evidence="2">3.1.4.46</ecNumber>
    </submittedName>
</protein>
<evidence type="ECO:0000313" key="2">
    <source>
        <dbReference type="EMBL" id="CAA9581187.1"/>
    </source>
</evidence>
<proteinExistence type="predicted"/>
<feature type="non-terminal residue" evidence="2">
    <location>
        <position position="226"/>
    </location>
</feature>
<sequence length="226" mass="25275">AHLRPPRCFGAAAGEHRGGAARRHRGRRRRRRDRCPRHGRRRPRPPPRPRAGPDDDRHRPGRPHDLDRPHRCSHPRRRVGADPGRGACRHGRPAPTRCRAQAARDRAGGLGGAPLPGWRRLVRLVVRLGLSARSAPPRPGSASLAPGPHRRRRTPCRRRRARLAGRRACCRRARSRRRRPPASSGARHRRLDGERSEGSDPGSRSRRGDPDDGPSGGYAAIPFRQV</sequence>
<dbReference type="EC" id="3.1.4.46" evidence="2"/>
<gene>
    <name evidence="2" type="ORF">AVDCRST_MAG59-4742</name>
</gene>
<evidence type="ECO:0000256" key="1">
    <source>
        <dbReference type="SAM" id="MobiDB-lite"/>
    </source>
</evidence>